<dbReference type="EMBL" id="NPBY01000001">
    <property type="protein sequence ID" value="PAD80568.1"/>
    <property type="molecule type" value="Genomic_DNA"/>
</dbReference>
<dbReference type="InterPro" id="IPR054467">
    <property type="entry name" value="YkoP-like_dom"/>
</dbReference>
<comment type="caution">
    <text evidence="2">The sequence shown here is derived from an EMBL/GenBank/DDBJ whole genome shotgun (WGS) entry which is preliminary data.</text>
</comment>
<evidence type="ECO:0000313" key="3">
    <source>
        <dbReference type="Proteomes" id="UP000215596"/>
    </source>
</evidence>
<dbReference type="PANTHER" id="PTHR10587">
    <property type="entry name" value="GLYCOSYL TRANSFERASE-RELATED"/>
    <property type="match status" value="1"/>
</dbReference>
<dbReference type="GO" id="GO:0016810">
    <property type="term" value="F:hydrolase activity, acting on carbon-nitrogen (but not peptide) bonds"/>
    <property type="evidence" value="ECO:0007669"/>
    <property type="project" value="InterPro"/>
</dbReference>
<dbReference type="Pfam" id="PF22790">
    <property type="entry name" value="YkoP"/>
    <property type="match status" value="1"/>
</dbReference>
<dbReference type="SUPFAM" id="SSF88713">
    <property type="entry name" value="Glycoside hydrolase/deacetylase"/>
    <property type="match status" value="1"/>
</dbReference>
<name>A0A268F5B6_9BACL</name>
<dbReference type="CDD" id="cd10959">
    <property type="entry name" value="CE4_NodB_like_3"/>
    <property type="match status" value="1"/>
</dbReference>
<proteinExistence type="predicted"/>
<dbReference type="PROSITE" id="PS51677">
    <property type="entry name" value="NODB"/>
    <property type="match status" value="1"/>
</dbReference>
<dbReference type="Pfam" id="PF01522">
    <property type="entry name" value="Polysacc_deac_1"/>
    <property type="match status" value="1"/>
</dbReference>
<dbReference type="RefSeq" id="WP_095262972.1">
    <property type="nucleotide sequence ID" value="NZ_NPBY01000001.1"/>
</dbReference>
<gene>
    <name evidence="2" type="ORF">CHH67_00255</name>
</gene>
<dbReference type="InterPro" id="IPR050248">
    <property type="entry name" value="Polysacc_deacetylase_ArnD"/>
</dbReference>
<dbReference type="InterPro" id="IPR002509">
    <property type="entry name" value="NODB_dom"/>
</dbReference>
<feature type="domain" description="NodB homology" evidence="1">
    <location>
        <begin position="38"/>
        <end position="224"/>
    </location>
</feature>
<evidence type="ECO:0000313" key="2">
    <source>
        <dbReference type="EMBL" id="PAD80568.1"/>
    </source>
</evidence>
<dbReference type="InterPro" id="IPR011330">
    <property type="entry name" value="Glyco_hydro/deAcase_b/a-brl"/>
</dbReference>
<organism evidence="2 3">
    <name type="scientific">Paenibacillus campinasensis</name>
    <dbReference type="NCBI Taxonomy" id="66347"/>
    <lineage>
        <taxon>Bacteria</taxon>
        <taxon>Bacillati</taxon>
        <taxon>Bacillota</taxon>
        <taxon>Bacilli</taxon>
        <taxon>Bacillales</taxon>
        <taxon>Paenibacillaceae</taxon>
        <taxon>Paenibacillus</taxon>
    </lineage>
</organism>
<accession>A0A268F5B6</accession>
<protein>
    <submittedName>
        <fullName evidence="2">Polysaccharide deacetylase family protein</fullName>
    </submittedName>
</protein>
<dbReference type="AlphaFoldDB" id="A0A268F5B6"/>
<sequence length="468" mass="53598">MQTILLWLFYLSSFYAFIPGILTRIFGFRVFRRGSGENEFALTFDDGPDPHYTPKLLDLLRRYDMKATFFVVGSHAEQHPEVVRRIHEEGHLIGIHNYVHKSNWLMRPVTVRRQVQRTDDIIFSITGERTTYYRPPWGIVNLFDFAKNTGCRIILWSSMFYDWRSKIGADRLTQRMLSKLRDGEVMLLHDCGTTMGANPDAPEQMLIALERVLKVAKEKGMRSIRIDRMLEKEGKAKAKKLSPAKRMLVSAWLLWEKAFHALFTLRTVTPSDPMLHFRVRPYRGQPVTLEDGSRIEKGDKIVELHFDNKKLFELGSRSRSEMQLAIQMIRAVQKDLPTLADMVLERPELQGSKGLYGVTMISRGPEQFGFQILDLPSGWFASSTRIYLKLLLSVIHPKGKSRLKDGTQAMEPKMLYMPVEVLIERYASKKRPSSAVAAIADEAHEHDEMSELTAIAGASSKGITAVPR</sequence>
<dbReference type="GO" id="GO:0005975">
    <property type="term" value="P:carbohydrate metabolic process"/>
    <property type="evidence" value="ECO:0007669"/>
    <property type="project" value="InterPro"/>
</dbReference>
<dbReference type="Proteomes" id="UP000215596">
    <property type="component" value="Unassembled WGS sequence"/>
</dbReference>
<evidence type="ECO:0000259" key="1">
    <source>
        <dbReference type="PROSITE" id="PS51677"/>
    </source>
</evidence>
<reference evidence="2 3" key="1">
    <citation type="submission" date="2017-07" db="EMBL/GenBank/DDBJ databases">
        <title>Isolation and whole genome analysis of endospore-forming bacteria from heroin.</title>
        <authorList>
            <person name="Kalinowski J."/>
            <person name="Ahrens B."/>
            <person name="Al-Dilaimi A."/>
            <person name="Winkler A."/>
            <person name="Wibberg D."/>
            <person name="Schleenbecker U."/>
            <person name="Ruckert C."/>
            <person name="Wolfel R."/>
            <person name="Grass G."/>
        </authorList>
    </citation>
    <scope>NUCLEOTIDE SEQUENCE [LARGE SCALE GENOMIC DNA]</scope>
    <source>
        <strain evidence="2 3">7537-G1</strain>
    </source>
</reference>
<dbReference type="Gene3D" id="3.20.20.370">
    <property type="entry name" value="Glycoside hydrolase/deacetylase"/>
    <property type="match status" value="1"/>
</dbReference>
<dbReference type="OrthoDB" id="2649545at2"/>